<organism evidence="1 2">
    <name type="scientific">Oesophagostomum dentatum</name>
    <name type="common">Nodular worm</name>
    <dbReference type="NCBI Taxonomy" id="61180"/>
    <lineage>
        <taxon>Eukaryota</taxon>
        <taxon>Metazoa</taxon>
        <taxon>Ecdysozoa</taxon>
        <taxon>Nematoda</taxon>
        <taxon>Chromadorea</taxon>
        <taxon>Rhabditida</taxon>
        <taxon>Rhabditina</taxon>
        <taxon>Rhabditomorpha</taxon>
        <taxon>Strongyloidea</taxon>
        <taxon>Strongylidae</taxon>
        <taxon>Oesophagostomum</taxon>
    </lineage>
</organism>
<dbReference type="OrthoDB" id="5863253at2759"/>
<accession>A0A0B1S6C1</accession>
<keyword evidence="2" id="KW-1185">Reference proteome</keyword>
<protein>
    <submittedName>
        <fullName evidence="1">Uncharacterized protein</fullName>
    </submittedName>
</protein>
<gene>
    <name evidence="1" type="ORF">OESDEN_19427</name>
</gene>
<dbReference type="Proteomes" id="UP000053660">
    <property type="component" value="Unassembled WGS sequence"/>
</dbReference>
<proteinExistence type="predicted"/>
<evidence type="ECO:0000313" key="1">
    <source>
        <dbReference type="EMBL" id="KHJ80893.1"/>
    </source>
</evidence>
<name>A0A0B1S6C1_OESDE</name>
<sequence length="78" mass="8872">MQSLRKKWLVIRSSKAAADKEIDEVVKVCRAIEETMNSEQFCQLRTVTLKVLSFCTAHCVEKLAASILTFSRAVIFIH</sequence>
<dbReference type="AlphaFoldDB" id="A0A0B1S6C1"/>
<evidence type="ECO:0000313" key="2">
    <source>
        <dbReference type="Proteomes" id="UP000053660"/>
    </source>
</evidence>
<dbReference type="EMBL" id="KN597330">
    <property type="protein sequence ID" value="KHJ80893.1"/>
    <property type="molecule type" value="Genomic_DNA"/>
</dbReference>
<reference evidence="1 2" key="1">
    <citation type="submission" date="2014-03" db="EMBL/GenBank/DDBJ databases">
        <title>Draft genome of the hookworm Oesophagostomum dentatum.</title>
        <authorList>
            <person name="Mitreva M."/>
        </authorList>
    </citation>
    <scope>NUCLEOTIDE SEQUENCE [LARGE SCALE GENOMIC DNA]</scope>
    <source>
        <strain evidence="1 2">OD-Hann</strain>
    </source>
</reference>